<dbReference type="InterPro" id="IPR028258">
    <property type="entry name" value="Sec3-PIP2_bind"/>
</dbReference>
<dbReference type="EMBL" id="JPOX01000034">
    <property type="protein sequence ID" value="KFX43604.1"/>
    <property type="molecule type" value="Genomic_DNA"/>
</dbReference>
<dbReference type="Gene3D" id="2.30.29.90">
    <property type="match status" value="1"/>
</dbReference>
<protein>
    <submittedName>
        <fullName evidence="7">Exocyst complex component SEC3</fullName>
    </submittedName>
</protein>
<feature type="region of interest" description="Disordered" evidence="5">
    <location>
        <begin position="211"/>
        <end position="339"/>
    </location>
</feature>
<dbReference type="CDD" id="cd13315">
    <property type="entry name" value="PH_Sec3"/>
    <property type="match status" value="1"/>
</dbReference>
<keyword evidence="3" id="KW-0268">Exocytosis</keyword>
<feature type="compositionally biased region" description="Basic and acidic residues" evidence="5">
    <location>
        <begin position="11"/>
        <end position="22"/>
    </location>
</feature>
<evidence type="ECO:0000256" key="2">
    <source>
        <dbReference type="ARBA" id="ARBA00022448"/>
    </source>
</evidence>
<dbReference type="Pfam" id="PF20654">
    <property type="entry name" value="Sec3_C-term"/>
    <property type="match status" value="1"/>
</dbReference>
<dbReference type="GO" id="GO:0005886">
    <property type="term" value="C:plasma membrane"/>
    <property type="evidence" value="ECO:0007669"/>
    <property type="project" value="TreeGrafter"/>
</dbReference>
<dbReference type="InterPro" id="IPR019160">
    <property type="entry name" value="Sec3_CC"/>
</dbReference>
<dbReference type="InterPro" id="IPR048628">
    <property type="entry name" value="Sec3_C"/>
</dbReference>
<dbReference type="eggNOG" id="KOG2148">
    <property type="taxonomic scope" value="Eukaryota"/>
</dbReference>
<gene>
    <name evidence="7" type="ORF">GQ26_0340650</name>
</gene>
<comment type="caution">
    <text evidence="7">The sequence shown here is derived from an EMBL/GenBank/DDBJ whole genome shotgun (WGS) entry which is preliminary data.</text>
</comment>
<feature type="compositionally biased region" description="Pro residues" evidence="5">
    <location>
        <begin position="266"/>
        <end position="277"/>
    </location>
</feature>
<feature type="compositionally biased region" description="Low complexity" evidence="5">
    <location>
        <begin position="219"/>
        <end position="233"/>
    </location>
</feature>
<dbReference type="Pfam" id="PF09763">
    <property type="entry name" value="Sec3_CC"/>
    <property type="match status" value="1"/>
</dbReference>
<evidence type="ECO:0000256" key="5">
    <source>
        <dbReference type="SAM" id="MobiDB-lite"/>
    </source>
</evidence>
<dbReference type="HOGENOM" id="CLU_002075_1_0_1"/>
<dbReference type="PANTHER" id="PTHR16092:SF14">
    <property type="entry name" value="EXOCYST COMPLEX COMPONENT 1 ISOFORM X1"/>
    <property type="match status" value="1"/>
</dbReference>
<evidence type="ECO:0000256" key="3">
    <source>
        <dbReference type="ARBA" id="ARBA00022483"/>
    </source>
</evidence>
<dbReference type="SMART" id="SM01313">
    <property type="entry name" value="Sec3-PIP2_bind"/>
    <property type="match status" value="1"/>
</dbReference>
<feature type="compositionally biased region" description="Polar residues" evidence="5">
    <location>
        <begin position="364"/>
        <end position="381"/>
    </location>
</feature>
<accession>A0A093V0V5</accession>
<dbReference type="GO" id="GO:0000145">
    <property type="term" value="C:exocyst"/>
    <property type="evidence" value="ECO:0007669"/>
    <property type="project" value="InterPro"/>
</dbReference>
<sequence length="1438" mass="160369">MTTLGGPAPRGYDRPRRSDADTNRGAAGDGSTSRAHLFQDEKRRIISSCFSKQDSDGALTESYITHIRITEDAAYPTTPAPPNSPPENKKLRLIIVALRKSGRVRMHKARENNDGTFSIGKTWMLDDLNSIQCYSDLPATTQVEQQQKQWASNVGFTVTIGKQYYWQASNYKERDFFIASLVKIYKKYTGGRVPKLIGIDEKQRQALIGEAAQVPLRPTTPSSQDTQPSQTTTIRAPSREGRNEPRSQLSEEQNLRSQRSRDGPLRPSPSPGRPPQVPRIRDDLPSNLNGRALDNERPPKPLYAETPRAVSRGRDRSPANIRQQRGPPQLHDEKEPYGAISNPALDMAREALRPGTSGSGSIPPLNNQSLSLDNSMLSRPSSRGDAPPSRGSNISNRSSRNLEDLPPALRPGSSSDLRNNGPTESANVTREAKEPEPALIVPPSIPNVPAEPVQETVEPPAVSILTPEKVEPPSQVKPSVETPQPTVTLEKPPVPPAEEQTEDPEAHRPGLGPMIKKKTGKDLASAFRKAATAYGAFKPRPGGAGERLLAKEKTQTNEPDGITSVVPAPLLRGMSSESIKPATPEPVISEPTPIQGSPAQEPPKVEITRANTDEFPPPPPDVTMETPVVQVPETTEAKIRPRSVSPAQERRRRRREDNIAKYCQALGIEVSIVEGTEGYFDEILTDLGWHGRLSDEKKIEDLESDIRREIGRVQATSWLGNIEQQEGKVDQLAKLIDRTIEECEELDGLLTLYSHELSTLHDDVAFIEAQSQGLQVQTANQKLLQSELQNLLKTLSISADDLRPLQEASLNGVDGVYQVETVLSMLYKAMLTIDSDIGQNKKRLADAAGDSSSVGVYADTEIGQMRAIREKKDQYRAESGYFLQRLRQFMSVAFKSSQQKRTNTSSNSLSDALKFDNTGHNAARQDIWMYYALMLFAREVSSSEWVGLINLYESDAKTPYQHELRDNFAAWKKAAKKSSGEESEILFTHHEKEKEGDGLTGAARKLTVRRGKTVRVQQGPKTIGEKPGRLDAFEVFAGALRETVKMIAEEQNFIVNFFHLNSLTTVDFPDLVAASNPGERRLPDFSTKQMHDPDRDLAKRVEQVVDGIFSFWANDMQNLVDWVLSIDQLQGIGVLAALEAAVSEFDDTNQDFIVHTLQKLLNRLNGLFNRFVDQQIRGIEETKVKINKRKGVISFMRTFPHFSTAVENMFAAQSTSNFSDVRLAVNEAYNKINRAMWESLKFIAKEAPGQVSGATTGVGDPEDKEALNYHILLIENMNHYFEEVDVRSLPVLEKWRDRAIQDYHEHMKLYMDAVIRRPLGKLLDFIESTESLLTNSSNPTDIASRTSHSKSVAKKLLSSHDSKELRRGADLLKKRVEKHFGDADDPGLSRSLVLKVFKECASRYEDVYDRLKKITDSVYEGQVELDWNRDEAGSLFRR</sequence>
<dbReference type="GO" id="GO:0005546">
    <property type="term" value="F:phosphatidylinositol-4,5-bisphosphate binding"/>
    <property type="evidence" value="ECO:0007669"/>
    <property type="project" value="TreeGrafter"/>
</dbReference>
<comment type="similarity">
    <text evidence="1">Belongs to the SEC3 family.</text>
</comment>
<evidence type="ECO:0000259" key="6">
    <source>
        <dbReference type="SMART" id="SM01313"/>
    </source>
</evidence>
<feature type="region of interest" description="Disordered" evidence="5">
    <location>
        <begin position="1"/>
        <end position="39"/>
    </location>
</feature>
<feature type="compositionally biased region" description="Polar residues" evidence="5">
    <location>
        <begin position="246"/>
        <end position="257"/>
    </location>
</feature>
<evidence type="ECO:0000256" key="4">
    <source>
        <dbReference type="ARBA" id="ARBA00023054"/>
    </source>
</evidence>
<feature type="compositionally biased region" description="Polar residues" evidence="5">
    <location>
        <begin position="412"/>
        <end position="428"/>
    </location>
</feature>
<evidence type="ECO:0000313" key="7">
    <source>
        <dbReference type="EMBL" id="KFX43604.1"/>
    </source>
</evidence>
<dbReference type="GO" id="GO:0006887">
    <property type="term" value="P:exocytosis"/>
    <property type="evidence" value="ECO:0007669"/>
    <property type="project" value="UniProtKB-KW"/>
</dbReference>
<dbReference type="FunFam" id="2.30.29.90:FF:000003">
    <property type="entry name" value="Exocyst complex component Sec3"/>
    <property type="match status" value="1"/>
</dbReference>
<reference evidence="7" key="1">
    <citation type="journal article" date="2014" name="PLoS Genet.">
        <title>Signature Gene Expression Reveals Novel Clues to the Molecular Mechanisms of Dimorphic Transition in Penicillium marneffei.</title>
        <authorList>
            <person name="Yang E."/>
            <person name="Wang G."/>
            <person name="Cai J."/>
            <person name="Woo P.C."/>
            <person name="Lau S.K."/>
            <person name="Yuen K.-Y."/>
            <person name="Chow W.-N."/>
            <person name="Lin X."/>
        </authorList>
    </citation>
    <scope>NUCLEOTIDE SEQUENCE [LARGE SCALE GENOMIC DNA]</scope>
    <source>
        <strain evidence="7">PM1</strain>
    </source>
</reference>
<dbReference type="GO" id="GO:0006893">
    <property type="term" value="P:Golgi to plasma membrane transport"/>
    <property type="evidence" value="ECO:0007669"/>
    <property type="project" value="TreeGrafter"/>
</dbReference>
<proteinExistence type="inferred from homology"/>
<feature type="region of interest" description="Disordered" evidence="5">
    <location>
        <begin position="575"/>
        <end position="601"/>
    </location>
</feature>
<feature type="domain" description="Exocyst complex component Sec3 PIP2-binding N-terminal" evidence="6">
    <location>
        <begin position="87"/>
        <end position="188"/>
    </location>
</feature>
<dbReference type="Pfam" id="PF15277">
    <property type="entry name" value="Sec3-PIP2_bind"/>
    <property type="match status" value="1"/>
</dbReference>
<organism evidence="7">
    <name type="scientific">Talaromyces marneffei PM1</name>
    <dbReference type="NCBI Taxonomy" id="1077442"/>
    <lineage>
        <taxon>Eukaryota</taxon>
        <taxon>Fungi</taxon>
        <taxon>Dikarya</taxon>
        <taxon>Ascomycota</taxon>
        <taxon>Pezizomycotina</taxon>
        <taxon>Eurotiomycetes</taxon>
        <taxon>Eurotiomycetidae</taxon>
        <taxon>Eurotiales</taxon>
        <taxon>Trichocomaceae</taxon>
        <taxon>Talaromyces</taxon>
        <taxon>Talaromyces sect. Talaromyces</taxon>
    </lineage>
</organism>
<keyword evidence="4" id="KW-0175">Coiled coil</keyword>
<feature type="compositionally biased region" description="Low complexity" evidence="5">
    <location>
        <begin position="389"/>
        <end position="399"/>
    </location>
</feature>
<feature type="region of interest" description="Disordered" evidence="5">
    <location>
        <begin position="351"/>
        <end position="521"/>
    </location>
</feature>
<dbReference type="PANTHER" id="PTHR16092">
    <property type="entry name" value="SEC3/SYNTAXIN-RELATED"/>
    <property type="match status" value="1"/>
</dbReference>
<keyword evidence="2" id="KW-0813">Transport</keyword>
<evidence type="ECO:0000256" key="1">
    <source>
        <dbReference type="ARBA" id="ARBA00006518"/>
    </source>
</evidence>
<name>A0A093V0V5_TALMA</name>